<feature type="compositionally biased region" description="Polar residues" evidence="1">
    <location>
        <begin position="389"/>
        <end position="399"/>
    </location>
</feature>
<feature type="compositionally biased region" description="Acidic residues" evidence="1">
    <location>
        <begin position="400"/>
        <end position="428"/>
    </location>
</feature>
<feature type="region of interest" description="Disordered" evidence="1">
    <location>
        <begin position="614"/>
        <end position="638"/>
    </location>
</feature>
<feature type="compositionally biased region" description="Low complexity" evidence="1">
    <location>
        <begin position="497"/>
        <end position="520"/>
    </location>
</feature>
<organism evidence="2 3">
    <name type="scientific">Dioszegia hungarica</name>
    <dbReference type="NCBI Taxonomy" id="4972"/>
    <lineage>
        <taxon>Eukaryota</taxon>
        <taxon>Fungi</taxon>
        <taxon>Dikarya</taxon>
        <taxon>Basidiomycota</taxon>
        <taxon>Agaricomycotina</taxon>
        <taxon>Tremellomycetes</taxon>
        <taxon>Tremellales</taxon>
        <taxon>Bulleribasidiaceae</taxon>
        <taxon>Dioszegia</taxon>
    </lineage>
</organism>
<feature type="compositionally biased region" description="Basic and acidic residues" evidence="1">
    <location>
        <begin position="241"/>
        <end position="251"/>
    </location>
</feature>
<proteinExistence type="predicted"/>
<evidence type="ECO:0000313" key="2">
    <source>
        <dbReference type="EMBL" id="KAI9632373.1"/>
    </source>
</evidence>
<dbReference type="RefSeq" id="XP_052942150.1">
    <property type="nucleotide sequence ID" value="XM_053091213.1"/>
</dbReference>
<feature type="compositionally biased region" description="Basic and acidic residues" evidence="1">
    <location>
        <begin position="293"/>
        <end position="303"/>
    </location>
</feature>
<name>A0AA38H0H7_9TREE</name>
<comment type="caution">
    <text evidence="2">The sequence shown here is derived from an EMBL/GenBank/DDBJ whole genome shotgun (WGS) entry which is preliminary data.</text>
</comment>
<reference evidence="2" key="1">
    <citation type="journal article" date="2022" name="G3 (Bethesda)">
        <title>High quality genome of the basidiomycete yeast Dioszegia hungarica PDD-24b-2 isolated from cloud water.</title>
        <authorList>
            <person name="Jarrige D."/>
            <person name="Haridas S."/>
            <person name="Bleykasten-Grosshans C."/>
            <person name="Joly M."/>
            <person name="Nadalig T."/>
            <person name="Sancelme M."/>
            <person name="Vuilleumier S."/>
            <person name="Grigoriev I.V."/>
            <person name="Amato P."/>
            <person name="Bringel F."/>
        </authorList>
    </citation>
    <scope>NUCLEOTIDE SEQUENCE</scope>
    <source>
        <strain evidence="2">PDD-24b-2</strain>
    </source>
</reference>
<feature type="region of interest" description="Disordered" evidence="1">
    <location>
        <begin position="30"/>
        <end position="89"/>
    </location>
</feature>
<feature type="region of interest" description="Disordered" evidence="1">
    <location>
        <begin position="105"/>
        <end position="155"/>
    </location>
</feature>
<feature type="compositionally biased region" description="Basic and acidic residues" evidence="1">
    <location>
        <begin position="37"/>
        <end position="53"/>
    </location>
</feature>
<feature type="compositionally biased region" description="Basic and acidic residues" evidence="1">
    <location>
        <begin position="217"/>
        <end position="227"/>
    </location>
</feature>
<dbReference type="GeneID" id="77730418"/>
<dbReference type="AlphaFoldDB" id="A0AA38H0H7"/>
<feature type="compositionally biased region" description="Low complexity" evidence="1">
    <location>
        <begin position="58"/>
        <end position="69"/>
    </location>
</feature>
<feature type="compositionally biased region" description="Low complexity" evidence="1">
    <location>
        <begin position="192"/>
        <end position="206"/>
    </location>
</feature>
<sequence>MHTPPAVPLSPTPTSASSYSLITSLDGLSLSTGSLDHINHSDRQNAGRSERSARSSHSRQSSSTGSHISMPSSSGRSYRAGPDAATHSESDDYEVILLPRSIAPSVTGASAASTQQSISRAGTPRKDQRTAVPGRDAGRSPAPSTPGKSAQIYPVSGAATPKPALTWQQLQLLEGSAKKIPFSPARRSAHPSVAYGGSSVAASDAGLTSVSGSQVDGDERRRMEKQAKKAAANKARRARRKVEARMADSETRSITSEAPSSVSQTTSASYTGSSHNDMIKVDKGKGKQRQGRRGGETARRRFENGQNREMGAVEDALGLDPSPPPRAEDYATTYTISGTSRVIDRAALEMLTGAKVSGSPSRKSVPTPPRSNIQAASLQKLHLLDLINNGENASSTNGSQDDEDEDEEEEVDGLSDLETPEVYTDLDGETPVSSPRRRRTAGSITSADDARSSIDGFLLNPSHQMSKEETLRFWQSLCYELGLAHIDEEPSLPDLPTSSAGTSSSIDDTSTSSSRSSTPTQIARPMPQTLYTARALLKSEGHVNIADYFDARQADAEASGSSLAEGSGRYAHLVQPSVSSMRKYTKSSGRFVNLSVVKAEVMQPLLRDFGFKRGREARETRGEQGQGRVEEYQWDGEA</sequence>
<protein>
    <submittedName>
        <fullName evidence="2">Uncharacterized protein</fullName>
    </submittedName>
</protein>
<feature type="region of interest" description="Disordered" evidence="1">
    <location>
        <begin position="490"/>
        <end position="527"/>
    </location>
</feature>
<feature type="region of interest" description="Disordered" evidence="1">
    <location>
        <begin position="389"/>
        <end position="448"/>
    </location>
</feature>
<feature type="compositionally biased region" description="Polar residues" evidence="1">
    <location>
        <begin position="107"/>
        <end position="120"/>
    </location>
</feature>
<gene>
    <name evidence="2" type="ORF">MKK02DRAFT_40677</name>
</gene>
<evidence type="ECO:0000256" key="1">
    <source>
        <dbReference type="SAM" id="MobiDB-lite"/>
    </source>
</evidence>
<dbReference type="Proteomes" id="UP001164286">
    <property type="component" value="Unassembled WGS sequence"/>
</dbReference>
<feature type="region of interest" description="Disordered" evidence="1">
    <location>
        <begin position="183"/>
        <end position="310"/>
    </location>
</feature>
<keyword evidence="3" id="KW-1185">Reference proteome</keyword>
<feature type="compositionally biased region" description="Polar residues" evidence="1">
    <location>
        <begin position="252"/>
        <end position="276"/>
    </location>
</feature>
<accession>A0AA38H0H7</accession>
<evidence type="ECO:0000313" key="3">
    <source>
        <dbReference type="Proteomes" id="UP001164286"/>
    </source>
</evidence>
<dbReference type="EMBL" id="JAKWFO010000014">
    <property type="protein sequence ID" value="KAI9632373.1"/>
    <property type="molecule type" value="Genomic_DNA"/>
</dbReference>